<feature type="domain" description="VIT" evidence="2">
    <location>
        <begin position="1"/>
        <end position="129"/>
    </location>
</feature>
<gene>
    <name evidence="3" type="ORF">J2Z44_000509</name>
</gene>
<evidence type="ECO:0000259" key="1">
    <source>
        <dbReference type="PROSITE" id="PS50234"/>
    </source>
</evidence>
<dbReference type="Gene3D" id="3.40.50.410">
    <property type="entry name" value="von Willebrand factor, type A domain"/>
    <property type="match status" value="1"/>
</dbReference>
<evidence type="ECO:0000259" key="2">
    <source>
        <dbReference type="PROSITE" id="PS51468"/>
    </source>
</evidence>
<sequence>MKYPKIVYKPSQNAIELKKVDIEGNVCGEFVEFTINHVYENKGKGDVEAVYNFPIPETAVLSGFEANIGGRTIKGKVEGKDEIDKIYNNVAEQGTSNFLLEEFNENNFRISIGKILSGETINIKISYIEDLIYDNNRLKLTIPKVIPPVKAYSNNKKPIAIIKNNHNYRLNLNLLVESFEEIKISCPTHEIAVEGGENNLYKVTLENEEQKLTEDMVIYLEEQELQETTGMVYENYREKNGILYLRFIPDIQDINNINYGNYIFLVDISESMKGDKIKEAKRALQLCLRNLTEHDTFNIVAMGDKLHYFSTERRVIFSEESLKNASEWIDSLQCEEDAVIFEGIKYAFEREHEGEENTILLFTDDIVDDEKEILDYVDEICMESRIFPFGIDASVNTYFINKLARITYGKAEFINGKRRIENSVLKQFNRIRGLQITDIEIDWGNMKVEKTYPRTIEYMYDEEPFSIFAKVEGPLEGVVTLRGKVRNRRVQRRISLTNLDLEVNANLIEKVWYKKRLESLENRIVYERGEVFNSMKNKIIELSTKVGVISSETSFILLEELYEPVLGIAIRKFLPVKVQDVEDETTSTTPSLYYNHSLNGVSFNEEILSLDLREELLRILATQQLASGAFANSYEEEKYAKFMSTLKGILAFTLGKEDITIYKNLLDKALNYVIDNSEEEISNEEAILPFVYLTLKTALNKGIIKSEVREVFAYKCKDLEDVLENRGIDVSKIEEEFINFITNNSEGQDTLNTLIDKTILKTK</sequence>
<dbReference type="InterPro" id="IPR002035">
    <property type="entry name" value="VWF_A"/>
</dbReference>
<dbReference type="PROSITE" id="PS50234">
    <property type="entry name" value="VWFA"/>
    <property type="match status" value="1"/>
</dbReference>
<comment type="caution">
    <text evidence="3">The sequence shown here is derived from an EMBL/GenBank/DDBJ whole genome shotgun (WGS) entry which is preliminary data.</text>
</comment>
<name>A0ABS4JYW6_9CLOT</name>
<dbReference type="SMART" id="SM00609">
    <property type="entry name" value="VIT"/>
    <property type="match status" value="1"/>
</dbReference>
<organism evidence="3 4">
    <name type="scientific">Clostridium punense</name>
    <dbReference type="NCBI Taxonomy" id="1054297"/>
    <lineage>
        <taxon>Bacteria</taxon>
        <taxon>Bacillati</taxon>
        <taxon>Bacillota</taxon>
        <taxon>Clostridia</taxon>
        <taxon>Eubacteriales</taxon>
        <taxon>Clostridiaceae</taxon>
        <taxon>Clostridium</taxon>
    </lineage>
</organism>
<reference evidence="3 4" key="1">
    <citation type="submission" date="2021-03" db="EMBL/GenBank/DDBJ databases">
        <title>Genomic Encyclopedia of Type Strains, Phase IV (KMG-IV): sequencing the most valuable type-strain genomes for metagenomic binning, comparative biology and taxonomic classification.</title>
        <authorList>
            <person name="Goeker M."/>
        </authorList>
    </citation>
    <scope>NUCLEOTIDE SEQUENCE [LARGE SCALE GENOMIC DNA]</scope>
    <source>
        <strain evidence="3 4">DSM 28650</strain>
    </source>
</reference>
<dbReference type="Pfam" id="PF13768">
    <property type="entry name" value="VWA_3"/>
    <property type="match status" value="1"/>
</dbReference>
<dbReference type="PANTHER" id="PTHR45737">
    <property type="entry name" value="VON WILLEBRAND FACTOR A DOMAIN-CONTAINING PROTEIN 5A"/>
    <property type="match status" value="1"/>
</dbReference>
<dbReference type="InterPro" id="IPR036465">
    <property type="entry name" value="vWFA_dom_sf"/>
</dbReference>
<accession>A0ABS4JYW6</accession>
<dbReference type="EMBL" id="JAGGLL010000003">
    <property type="protein sequence ID" value="MBP2020725.1"/>
    <property type="molecule type" value="Genomic_DNA"/>
</dbReference>
<dbReference type="InterPro" id="IPR013694">
    <property type="entry name" value="VIT"/>
</dbReference>
<dbReference type="PROSITE" id="PS51468">
    <property type="entry name" value="VIT"/>
    <property type="match status" value="1"/>
</dbReference>
<evidence type="ECO:0000313" key="4">
    <source>
        <dbReference type="Proteomes" id="UP001519308"/>
    </source>
</evidence>
<proteinExistence type="predicted"/>
<feature type="domain" description="VWFA" evidence="1">
    <location>
        <begin position="261"/>
        <end position="439"/>
    </location>
</feature>
<evidence type="ECO:0000313" key="3">
    <source>
        <dbReference type="EMBL" id="MBP2020725.1"/>
    </source>
</evidence>
<dbReference type="Proteomes" id="UP001519308">
    <property type="component" value="Unassembled WGS sequence"/>
</dbReference>
<dbReference type="SUPFAM" id="SSF53300">
    <property type="entry name" value="vWA-like"/>
    <property type="match status" value="1"/>
</dbReference>
<dbReference type="RefSeq" id="WP_021284017.1">
    <property type="nucleotide sequence ID" value="NZ_JAGGLL010000003.1"/>
</dbReference>
<dbReference type="SMART" id="SM00327">
    <property type="entry name" value="VWA"/>
    <property type="match status" value="1"/>
</dbReference>
<dbReference type="PANTHER" id="PTHR45737:SF6">
    <property type="entry name" value="VON WILLEBRAND FACTOR A DOMAIN-CONTAINING PROTEIN 5A"/>
    <property type="match status" value="1"/>
</dbReference>
<dbReference type="Pfam" id="PF08487">
    <property type="entry name" value="VIT"/>
    <property type="match status" value="1"/>
</dbReference>
<protein>
    <submittedName>
        <fullName evidence="3">Ca-activated chloride channel family protein</fullName>
    </submittedName>
</protein>
<keyword evidence="4" id="KW-1185">Reference proteome</keyword>